<dbReference type="Gene3D" id="3.40.50.2300">
    <property type="match status" value="1"/>
</dbReference>
<feature type="modified residue" description="4-aspartylphosphate" evidence="2">
    <location>
        <position position="61"/>
    </location>
</feature>
<evidence type="ECO:0000256" key="1">
    <source>
        <dbReference type="ARBA" id="ARBA00022553"/>
    </source>
</evidence>
<protein>
    <recommendedName>
        <fullName evidence="3">Response regulatory domain-containing protein</fullName>
    </recommendedName>
</protein>
<evidence type="ECO:0000313" key="4">
    <source>
        <dbReference type="EMBL" id="PJG58741.1"/>
    </source>
</evidence>
<organism evidence="4 5">
    <name type="scientific">Aeromonas cavernicola</name>
    <dbReference type="NCBI Taxonomy" id="1006623"/>
    <lineage>
        <taxon>Bacteria</taxon>
        <taxon>Pseudomonadati</taxon>
        <taxon>Pseudomonadota</taxon>
        <taxon>Gammaproteobacteria</taxon>
        <taxon>Aeromonadales</taxon>
        <taxon>Aeromonadaceae</taxon>
        <taxon>Aeromonas</taxon>
    </lineage>
</organism>
<proteinExistence type="predicted"/>
<dbReference type="AlphaFoldDB" id="A0A2H9U402"/>
<keyword evidence="1 2" id="KW-0597">Phosphoprotein</keyword>
<evidence type="ECO:0000313" key="5">
    <source>
        <dbReference type="Proteomes" id="UP000235861"/>
    </source>
</evidence>
<dbReference type="PANTHER" id="PTHR44591">
    <property type="entry name" value="STRESS RESPONSE REGULATOR PROTEIN 1"/>
    <property type="match status" value="1"/>
</dbReference>
<reference evidence="4 5" key="1">
    <citation type="submission" date="2017-11" db="EMBL/GenBank/DDBJ databases">
        <title>Draft genome sequence of environmental isolate Aeromonas cavernicola sp. nov. MDC 2508.</title>
        <authorList>
            <person name="Colston S.M."/>
            <person name="Navarro A."/>
            <person name="Martinez-Murcia A.J."/>
            <person name="Graf J."/>
        </authorList>
    </citation>
    <scope>NUCLEOTIDE SEQUENCE [LARGE SCALE GENOMIC DNA]</scope>
    <source>
        <strain evidence="4 5">MDC 2508</strain>
    </source>
</reference>
<dbReference type="GO" id="GO:0000160">
    <property type="term" value="P:phosphorelay signal transduction system"/>
    <property type="evidence" value="ECO:0007669"/>
    <property type="project" value="InterPro"/>
</dbReference>
<accession>A0A2H9U402</accession>
<dbReference type="OrthoDB" id="9802066at2"/>
<dbReference type="Proteomes" id="UP000235861">
    <property type="component" value="Unassembled WGS sequence"/>
</dbReference>
<dbReference type="InterPro" id="IPR001789">
    <property type="entry name" value="Sig_transdc_resp-reg_receiver"/>
</dbReference>
<evidence type="ECO:0000256" key="2">
    <source>
        <dbReference type="PROSITE-ProRule" id="PRU00169"/>
    </source>
</evidence>
<sequence>MKHYLILCVDDEREVLDAVIHDLTPFSSHFELEAAESVDEAREVLNEWESEGGKLALILCDHIMPGTLGVDFLVELNQRASTRASRKLLLTGQAGLEATVAAVNRGGLHYYLAKPWQLDTLQDAVREQLTDYLLAEDGDNAFHYAPRLNQARLFAAIHDQPFD</sequence>
<dbReference type="PROSITE" id="PS50110">
    <property type="entry name" value="RESPONSE_REGULATORY"/>
    <property type="match status" value="1"/>
</dbReference>
<dbReference type="PANTHER" id="PTHR44591:SF3">
    <property type="entry name" value="RESPONSE REGULATORY DOMAIN-CONTAINING PROTEIN"/>
    <property type="match status" value="1"/>
</dbReference>
<dbReference type="RefSeq" id="WP_100294183.1">
    <property type="nucleotide sequence ID" value="NZ_PGGC01000094.1"/>
</dbReference>
<dbReference type="InterPro" id="IPR011006">
    <property type="entry name" value="CheY-like_superfamily"/>
</dbReference>
<feature type="domain" description="Response regulatory" evidence="3">
    <location>
        <begin position="5"/>
        <end position="129"/>
    </location>
</feature>
<dbReference type="InterPro" id="IPR050595">
    <property type="entry name" value="Bact_response_regulator"/>
</dbReference>
<dbReference type="Pfam" id="PF00072">
    <property type="entry name" value="Response_reg"/>
    <property type="match status" value="1"/>
</dbReference>
<evidence type="ECO:0000259" key="3">
    <source>
        <dbReference type="PROSITE" id="PS50110"/>
    </source>
</evidence>
<gene>
    <name evidence="4" type="ORF">CUC53_10865</name>
</gene>
<comment type="caution">
    <text evidence="4">The sequence shown here is derived from an EMBL/GenBank/DDBJ whole genome shotgun (WGS) entry which is preliminary data.</text>
</comment>
<keyword evidence="5" id="KW-1185">Reference proteome</keyword>
<dbReference type="SMART" id="SM00448">
    <property type="entry name" value="REC"/>
    <property type="match status" value="1"/>
</dbReference>
<dbReference type="EMBL" id="PGGC01000094">
    <property type="protein sequence ID" value="PJG58741.1"/>
    <property type="molecule type" value="Genomic_DNA"/>
</dbReference>
<name>A0A2H9U402_9GAMM</name>
<dbReference type="SUPFAM" id="SSF52172">
    <property type="entry name" value="CheY-like"/>
    <property type="match status" value="1"/>
</dbReference>